<dbReference type="PROSITE" id="PS51257">
    <property type="entry name" value="PROKAR_LIPOPROTEIN"/>
    <property type="match status" value="1"/>
</dbReference>
<dbReference type="PANTHER" id="PTHR35040:SF7">
    <property type="entry name" value="FIBRONECTIN TYPE-III DOMAIN-CONTAINING PROTEIN-RELATED"/>
    <property type="match status" value="1"/>
</dbReference>
<dbReference type="RefSeq" id="WP_089323056.1">
    <property type="nucleotide sequence ID" value="NZ_FZOB01000006.1"/>
</dbReference>
<organism evidence="1 2">
    <name type="scientific">Desulfurobacterium atlanticum</name>
    <dbReference type="NCBI Taxonomy" id="240169"/>
    <lineage>
        <taxon>Bacteria</taxon>
        <taxon>Pseudomonadati</taxon>
        <taxon>Aquificota</taxon>
        <taxon>Aquificia</taxon>
        <taxon>Desulfurobacteriales</taxon>
        <taxon>Desulfurobacteriaceae</taxon>
        <taxon>Desulfurobacterium</taxon>
    </lineage>
</organism>
<dbReference type="AlphaFoldDB" id="A0A238Z2X1"/>
<dbReference type="PANTHER" id="PTHR35040">
    <property type="match status" value="1"/>
</dbReference>
<protein>
    <submittedName>
        <fullName evidence="1">Spherulation-specific family 4</fullName>
    </submittedName>
</protein>
<sequence length="251" mass="28847">MVKMFFLILTGACLFSGCSVKKVEENKSGYILLPGYFYPTEDAWKYVFSAPSDVLKIVVVNPCGGPLDCDGNLDYKYKEFIKALDDNGKLPVGYVYTDYGNRDILEVENDIDIWIEEYPEIKGFFIDEVTRTEDNVAYYKELVAYINEWSEITGNSYFIVLNPGTNPDDVYFSIADLVVIFEHDFSSFKSDSCYSSYPEKSVCIVYDANETEMEEVFSSSNVAYYYITDDTLPFPYDSLPSYLDKEIEFLR</sequence>
<reference evidence="2" key="1">
    <citation type="submission" date="2017-06" db="EMBL/GenBank/DDBJ databases">
        <authorList>
            <person name="Varghese N."/>
            <person name="Submissions S."/>
        </authorList>
    </citation>
    <scope>NUCLEOTIDE SEQUENCE [LARGE SCALE GENOMIC DNA]</scope>
    <source>
        <strain evidence="2">DSM 15668</strain>
    </source>
</reference>
<name>A0A238Z2X1_9BACT</name>
<dbReference type="Pfam" id="PF12138">
    <property type="entry name" value="Spherulin4"/>
    <property type="match status" value="1"/>
</dbReference>
<gene>
    <name evidence="1" type="ORF">SAMN06265340_10621</name>
</gene>
<dbReference type="OrthoDB" id="508445at2"/>
<accession>A0A238Z2X1</accession>
<evidence type="ECO:0000313" key="1">
    <source>
        <dbReference type="EMBL" id="SNR77700.1"/>
    </source>
</evidence>
<dbReference type="Proteomes" id="UP000198405">
    <property type="component" value="Unassembled WGS sequence"/>
</dbReference>
<evidence type="ECO:0000313" key="2">
    <source>
        <dbReference type="Proteomes" id="UP000198405"/>
    </source>
</evidence>
<keyword evidence="2" id="KW-1185">Reference proteome</keyword>
<dbReference type="InterPro" id="IPR021986">
    <property type="entry name" value="Spherulin4"/>
</dbReference>
<proteinExistence type="predicted"/>
<dbReference type="EMBL" id="FZOB01000006">
    <property type="protein sequence ID" value="SNR77700.1"/>
    <property type="molecule type" value="Genomic_DNA"/>
</dbReference>